<sequence>MISTAASPVGAIRLNHALFKDYFSRDTMGEDFCFGSYEPKPLPVTLDGLACFARIYVQPLVNETTDMFVNVQTSDPSHLQYATVSLTEVVKTLFEEERDRSALIGRIEEAKKFDITKTKVWPSVSVYAERYNMLYHSLEADVPVLVFPSGPLDPNAYLLRTKGNVPFFLAVHKAIEGIGLPNYYRNAEKHTRLRIEHSVSAWAKGIELHVDRLSYSLGKVYFDWNMNNVIIDTSTRNSTSEYKVVDLGLTPEIEENTAASVLVNQLTNGRKTKIPKQRNTGASYGTTDVADPTDIFKVAMVALKLDPESLDRIIQTDQTLYATIFQKVIELTKETFANDALADSSPPRAHQDMTPPSSPARPKRGFF</sequence>
<protein>
    <submittedName>
        <fullName evidence="2">Uncharacterized protein</fullName>
    </submittedName>
</protein>
<evidence type="ECO:0000256" key="1">
    <source>
        <dbReference type="SAM" id="MobiDB-lite"/>
    </source>
</evidence>
<evidence type="ECO:0000313" key="2">
    <source>
        <dbReference type="EMBL" id="KAK3242563.1"/>
    </source>
</evidence>
<keyword evidence="3" id="KW-1185">Reference proteome</keyword>
<name>A0AAE0BTJ2_9CHLO</name>
<dbReference type="AlphaFoldDB" id="A0AAE0BTJ2"/>
<dbReference type="EMBL" id="LGRX02033150">
    <property type="protein sequence ID" value="KAK3242563.1"/>
    <property type="molecule type" value="Genomic_DNA"/>
</dbReference>
<accession>A0AAE0BTJ2</accession>
<proteinExistence type="predicted"/>
<comment type="caution">
    <text evidence="2">The sequence shown here is derived from an EMBL/GenBank/DDBJ whole genome shotgun (WGS) entry which is preliminary data.</text>
</comment>
<reference evidence="2 3" key="1">
    <citation type="journal article" date="2015" name="Genome Biol. Evol.">
        <title>Comparative Genomics of a Bacterivorous Green Alga Reveals Evolutionary Causalities and Consequences of Phago-Mixotrophic Mode of Nutrition.</title>
        <authorList>
            <person name="Burns J.A."/>
            <person name="Paasch A."/>
            <person name="Narechania A."/>
            <person name="Kim E."/>
        </authorList>
    </citation>
    <scope>NUCLEOTIDE SEQUENCE [LARGE SCALE GENOMIC DNA]</scope>
    <source>
        <strain evidence="2 3">PLY_AMNH</strain>
    </source>
</reference>
<gene>
    <name evidence="2" type="ORF">CYMTET_47722</name>
</gene>
<feature type="region of interest" description="Disordered" evidence="1">
    <location>
        <begin position="341"/>
        <end position="367"/>
    </location>
</feature>
<evidence type="ECO:0000313" key="3">
    <source>
        <dbReference type="Proteomes" id="UP001190700"/>
    </source>
</evidence>
<organism evidence="2 3">
    <name type="scientific">Cymbomonas tetramitiformis</name>
    <dbReference type="NCBI Taxonomy" id="36881"/>
    <lineage>
        <taxon>Eukaryota</taxon>
        <taxon>Viridiplantae</taxon>
        <taxon>Chlorophyta</taxon>
        <taxon>Pyramimonadophyceae</taxon>
        <taxon>Pyramimonadales</taxon>
        <taxon>Pyramimonadaceae</taxon>
        <taxon>Cymbomonas</taxon>
    </lineage>
</organism>
<dbReference type="Proteomes" id="UP001190700">
    <property type="component" value="Unassembled WGS sequence"/>
</dbReference>